<comment type="caution">
    <text evidence="8">The sequence shown here is derived from an EMBL/GenBank/DDBJ whole genome shotgun (WGS) entry which is preliminary data.</text>
</comment>
<evidence type="ECO:0000256" key="2">
    <source>
        <dbReference type="ARBA" id="ARBA00022737"/>
    </source>
</evidence>
<dbReference type="PROSITE" id="PS50081">
    <property type="entry name" value="ZF_DAG_PE_2"/>
    <property type="match status" value="2"/>
</dbReference>
<evidence type="ECO:0000256" key="6">
    <source>
        <dbReference type="SAM" id="MobiDB-lite"/>
    </source>
</evidence>
<dbReference type="AlphaFoldDB" id="A0A1D1V356"/>
<feature type="region of interest" description="Disordered" evidence="6">
    <location>
        <begin position="25"/>
        <end position="47"/>
    </location>
</feature>
<dbReference type="SUPFAM" id="SSF57889">
    <property type="entry name" value="Cysteine-rich domain"/>
    <property type="match status" value="1"/>
</dbReference>
<evidence type="ECO:0000256" key="4">
    <source>
        <dbReference type="ARBA" id="ARBA00022833"/>
    </source>
</evidence>
<protein>
    <recommendedName>
        <fullName evidence="7">Phorbol-ester/DAG-type domain-containing protein</fullName>
    </recommendedName>
</protein>
<dbReference type="SMART" id="SM00109">
    <property type="entry name" value="C1"/>
    <property type="match status" value="2"/>
</dbReference>
<keyword evidence="3" id="KW-0863">Zinc-finger</keyword>
<dbReference type="PANTHER" id="PTHR12326">
    <property type="entry name" value="PLECKSTRIN HOMOLOGY DOMAIN CONTAINING PROTEIN"/>
    <property type="match status" value="1"/>
</dbReference>
<dbReference type="OrthoDB" id="1918044at2759"/>
<keyword evidence="1" id="KW-0479">Metal-binding</keyword>
<organism evidence="8 9">
    <name type="scientific">Ramazzottius varieornatus</name>
    <name type="common">Water bear</name>
    <name type="synonym">Tardigrade</name>
    <dbReference type="NCBI Taxonomy" id="947166"/>
    <lineage>
        <taxon>Eukaryota</taxon>
        <taxon>Metazoa</taxon>
        <taxon>Ecdysozoa</taxon>
        <taxon>Tardigrada</taxon>
        <taxon>Eutardigrada</taxon>
        <taxon>Parachela</taxon>
        <taxon>Hypsibioidea</taxon>
        <taxon>Ramazzottiidae</taxon>
        <taxon>Ramazzottius</taxon>
    </lineage>
</organism>
<comment type="similarity">
    <text evidence="5">Belongs to the DEF8 family.</text>
</comment>
<dbReference type="InterPro" id="IPR051366">
    <property type="entry name" value="DEF8"/>
</dbReference>
<evidence type="ECO:0000256" key="3">
    <source>
        <dbReference type="ARBA" id="ARBA00022771"/>
    </source>
</evidence>
<dbReference type="SMART" id="SM01175">
    <property type="entry name" value="DUF4206"/>
    <property type="match status" value="1"/>
</dbReference>
<sequence>MLCHSVYVMIIRWLFRTRSIHSRMEEQLDEEDGGHPSSPTPSIPSLLADAVKENGPPPVRDLSFVLLDLSVESLLEFARPFFDSPTAEQENDKGNLQSLSENHYDTVGLGVKIENPEINELSKAELEKTVDILKDRILSLSPDAEDPERSSLVQKLVLARLKILESDDTTVKAGKISMGHCFNHAALFRRMIKRGRHCEVCGQLMIFARSQLDCSFCDFSCHERCISNISRYCVARQIEQKAEYVLDICPEKGLDASENFACAECRKPFPMDNANVWETHIRLCDYSGRYYCTICHRNDMEISPGRVVKNWDFSKRAVCRASKQTLRLLKNAPILDVDSLNKDLLALVEELSCIQEIRNKLSIMERILLDCEQGPQIALLHRIPPYRKHFLAKSALYSLADLADVDRGVLLKELTSFADELEGHIRVTCQYCQGLATICAVCFKENDKIYPFEERAAACSTCGVALHKSCARISPECVCCRKAG</sequence>
<evidence type="ECO:0000259" key="7">
    <source>
        <dbReference type="PROSITE" id="PS50081"/>
    </source>
</evidence>
<evidence type="ECO:0000313" key="9">
    <source>
        <dbReference type="Proteomes" id="UP000186922"/>
    </source>
</evidence>
<evidence type="ECO:0000256" key="1">
    <source>
        <dbReference type="ARBA" id="ARBA00022723"/>
    </source>
</evidence>
<dbReference type="EMBL" id="BDGG01000003">
    <property type="protein sequence ID" value="GAU96219.1"/>
    <property type="molecule type" value="Genomic_DNA"/>
</dbReference>
<evidence type="ECO:0000256" key="5">
    <source>
        <dbReference type="ARBA" id="ARBA00029450"/>
    </source>
</evidence>
<reference evidence="8 9" key="1">
    <citation type="journal article" date="2016" name="Nat. Commun.">
        <title>Extremotolerant tardigrade genome and improved radiotolerance of human cultured cells by tardigrade-unique protein.</title>
        <authorList>
            <person name="Hashimoto T."/>
            <person name="Horikawa D.D."/>
            <person name="Saito Y."/>
            <person name="Kuwahara H."/>
            <person name="Kozuka-Hata H."/>
            <person name="Shin-I T."/>
            <person name="Minakuchi Y."/>
            <person name="Ohishi K."/>
            <person name="Motoyama A."/>
            <person name="Aizu T."/>
            <person name="Enomoto A."/>
            <person name="Kondo K."/>
            <person name="Tanaka S."/>
            <person name="Hara Y."/>
            <person name="Koshikawa S."/>
            <person name="Sagara H."/>
            <person name="Miura T."/>
            <person name="Yokobori S."/>
            <person name="Miyagawa K."/>
            <person name="Suzuki Y."/>
            <person name="Kubo T."/>
            <person name="Oyama M."/>
            <person name="Kohara Y."/>
            <person name="Fujiyama A."/>
            <person name="Arakawa K."/>
            <person name="Katayama T."/>
            <person name="Toyoda A."/>
            <person name="Kunieda T."/>
        </authorList>
    </citation>
    <scope>NUCLEOTIDE SEQUENCE [LARGE SCALE GENOMIC DNA]</scope>
    <source>
        <strain evidence="8 9">YOKOZUNA-1</strain>
    </source>
</reference>
<feature type="domain" description="Phorbol-ester/DAG-type" evidence="7">
    <location>
        <begin position="423"/>
        <end position="477"/>
    </location>
</feature>
<dbReference type="Gene3D" id="3.30.60.20">
    <property type="match status" value="1"/>
</dbReference>
<dbReference type="InterPro" id="IPR025258">
    <property type="entry name" value="RH_dom"/>
</dbReference>
<keyword evidence="9" id="KW-1185">Reference proteome</keyword>
<dbReference type="InterPro" id="IPR046349">
    <property type="entry name" value="C1-like_sf"/>
</dbReference>
<keyword evidence="2" id="KW-0677">Repeat</keyword>
<evidence type="ECO:0000313" key="8">
    <source>
        <dbReference type="EMBL" id="GAU96219.1"/>
    </source>
</evidence>
<proteinExistence type="inferred from homology"/>
<accession>A0A1D1V356</accession>
<dbReference type="GO" id="GO:0008270">
    <property type="term" value="F:zinc ion binding"/>
    <property type="evidence" value="ECO:0007669"/>
    <property type="project" value="UniProtKB-KW"/>
</dbReference>
<gene>
    <name evidence="8" type="primary">RvY_07695-1</name>
    <name evidence="8" type="synonym">RvY_07695.1</name>
    <name evidence="8" type="ORF">RvY_07695</name>
</gene>
<dbReference type="PANTHER" id="PTHR12326:SF3">
    <property type="entry name" value="DIFFERENTIALLY EXPRESSED IN FDCP 8 HOMOLOG"/>
    <property type="match status" value="1"/>
</dbReference>
<dbReference type="InterPro" id="IPR002219">
    <property type="entry name" value="PKC_DAG/PE"/>
</dbReference>
<name>A0A1D1V356_RAMVA</name>
<dbReference type="Proteomes" id="UP000186922">
    <property type="component" value="Unassembled WGS sequence"/>
</dbReference>
<keyword evidence="4" id="KW-0862">Zinc</keyword>
<feature type="domain" description="Phorbol-ester/DAG-type" evidence="7">
    <location>
        <begin position="179"/>
        <end position="233"/>
    </location>
</feature>
<dbReference type="Pfam" id="PF13901">
    <property type="entry name" value="RH_dom"/>
    <property type="match status" value="1"/>
</dbReference>
<dbReference type="STRING" id="947166.A0A1D1V356"/>